<keyword evidence="4" id="KW-0894">Sodium channel</keyword>
<evidence type="ECO:0000256" key="3">
    <source>
        <dbReference type="ARBA" id="ARBA00022448"/>
    </source>
</evidence>
<evidence type="ECO:0000256" key="6">
    <source>
        <dbReference type="ARBA" id="ARBA00022692"/>
    </source>
</evidence>
<dbReference type="AlphaFoldDB" id="A0AAD7R3Z8"/>
<evidence type="ECO:0000256" key="20">
    <source>
        <dbReference type="SAM" id="Phobius"/>
    </source>
</evidence>
<evidence type="ECO:0000256" key="13">
    <source>
        <dbReference type="ARBA" id="ARBA00023157"/>
    </source>
</evidence>
<dbReference type="PROSITE" id="PS50835">
    <property type="entry name" value="IG_LIKE"/>
    <property type="match status" value="1"/>
</dbReference>
<keyword evidence="10" id="KW-0915">Sodium</keyword>
<sequence length="215" mass="24925">MIQKRILLHSLLFLILVVQVSRPVCVEVPSDTEAVMGHPMKLTCISCMKREEVNAETRVDWYYVSAEEDHIPIYLYEGHPQDLEGPWKGRLLWSGSKDLQDVSITFVNVTLNDTGTYKCRVFRQFNFDSTYMPSFTDRKVINLVVRKEAREDTTALYSEIMMYVLLVFLTFWLLVEMVYCYRKISKSDEQMQDSATDYLAIPSEHKGNLGAPLTD</sequence>
<dbReference type="GO" id="GO:0044325">
    <property type="term" value="F:transmembrane transporter binding"/>
    <property type="evidence" value="ECO:0007669"/>
    <property type="project" value="TreeGrafter"/>
</dbReference>
<evidence type="ECO:0000256" key="8">
    <source>
        <dbReference type="ARBA" id="ARBA00022882"/>
    </source>
</evidence>
<dbReference type="EMBL" id="JAINUG010000729">
    <property type="protein sequence ID" value="KAJ8362204.1"/>
    <property type="molecule type" value="Genomic_DNA"/>
</dbReference>
<dbReference type="PANTHER" id="PTHR10546">
    <property type="entry name" value="SODIUM CHANNEL SUBUNIT BETA-1 AND 3"/>
    <property type="match status" value="1"/>
</dbReference>
<keyword evidence="17" id="KW-0393">Immunoglobulin domain</keyword>
<dbReference type="InterPro" id="IPR036179">
    <property type="entry name" value="Ig-like_dom_sf"/>
</dbReference>
<keyword evidence="14" id="KW-0325">Glycoprotein</keyword>
<accession>A0AAD7R3Z8</accession>
<dbReference type="GO" id="GO:0086005">
    <property type="term" value="P:ventricular cardiac muscle cell action potential"/>
    <property type="evidence" value="ECO:0007669"/>
    <property type="project" value="TreeGrafter"/>
</dbReference>
<dbReference type="InterPro" id="IPR027098">
    <property type="entry name" value="Na_channel_b1/b3"/>
</dbReference>
<keyword evidence="13" id="KW-1015">Disulfide bond</keyword>
<keyword evidence="3" id="KW-0813">Transport</keyword>
<dbReference type="Gene3D" id="2.60.40.10">
    <property type="entry name" value="Immunoglobulins"/>
    <property type="match status" value="1"/>
</dbReference>
<keyword evidence="6 20" id="KW-0812">Transmembrane</keyword>
<evidence type="ECO:0000259" key="22">
    <source>
        <dbReference type="PROSITE" id="PS50835"/>
    </source>
</evidence>
<evidence type="ECO:0000256" key="5">
    <source>
        <dbReference type="ARBA" id="ARBA00022475"/>
    </source>
</evidence>
<keyword evidence="11" id="KW-0406">Ion transport</keyword>
<comment type="subcellular location">
    <subcellularLocation>
        <location evidence="1">Cell membrane</location>
        <topology evidence="1">Single-pass type I membrane protein</topology>
    </subcellularLocation>
</comment>
<dbReference type="GO" id="GO:0001518">
    <property type="term" value="C:voltage-gated sodium channel complex"/>
    <property type="evidence" value="ECO:0007669"/>
    <property type="project" value="InterPro"/>
</dbReference>
<dbReference type="Proteomes" id="UP001221898">
    <property type="component" value="Unassembled WGS sequence"/>
</dbReference>
<proteinExistence type="inferred from homology"/>
<keyword evidence="12 20" id="KW-0472">Membrane</keyword>
<dbReference type="GO" id="GO:0086091">
    <property type="term" value="P:regulation of heart rate by cardiac conduction"/>
    <property type="evidence" value="ECO:0007669"/>
    <property type="project" value="TreeGrafter"/>
</dbReference>
<evidence type="ECO:0000256" key="12">
    <source>
        <dbReference type="ARBA" id="ARBA00023136"/>
    </source>
</evidence>
<keyword evidence="9 20" id="KW-1133">Transmembrane helix</keyword>
<keyword evidence="5" id="KW-1003">Cell membrane</keyword>
<feature type="signal peptide" evidence="21">
    <location>
        <begin position="1"/>
        <end position="23"/>
    </location>
</feature>
<keyword evidence="24" id="KW-1185">Reference proteome</keyword>
<organism evidence="23 24">
    <name type="scientific">Aldrovandia affinis</name>
    <dbReference type="NCBI Taxonomy" id="143900"/>
    <lineage>
        <taxon>Eukaryota</taxon>
        <taxon>Metazoa</taxon>
        <taxon>Chordata</taxon>
        <taxon>Craniata</taxon>
        <taxon>Vertebrata</taxon>
        <taxon>Euteleostomi</taxon>
        <taxon>Actinopterygii</taxon>
        <taxon>Neopterygii</taxon>
        <taxon>Teleostei</taxon>
        <taxon>Notacanthiformes</taxon>
        <taxon>Halosauridae</taxon>
        <taxon>Aldrovandia</taxon>
    </lineage>
</organism>
<keyword evidence="7 21" id="KW-0732">Signal</keyword>
<dbReference type="InterPro" id="IPR003599">
    <property type="entry name" value="Ig_sub"/>
</dbReference>
<dbReference type="PANTHER" id="PTHR10546:SF1">
    <property type="entry name" value="SODIUM CHANNEL SUBUNIT BETA-3"/>
    <property type="match status" value="1"/>
</dbReference>
<evidence type="ECO:0000256" key="9">
    <source>
        <dbReference type="ARBA" id="ARBA00022989"/>
    </source>
</evidence>
<evidence type="ECO:0000256" key="15">
    <source>
        <dbReference type="ARBA" id="ARBA00023201"/>
    </source>
</evidence>
<feature type="transmembrane region" description="Helical" evidence="20">
    <location>
        <begin position="160"/>
        <end position="181"/>
    </location>
</feature>
<dbReference type="SMART" id="SM00409">
    <property type="entry name" value="IG"/>
    <property type="match status" value="1"/>
</dbReference>
<protein>
    <recommendedName>
        <fullName evidence="18">Sodium channel regulatory subunit beta-3</fullName>
    </recommendedName>
</protein>
<evidence type="ECO:0000256" key="2">
    <source>
        <dbReference type="ARBA" id="ARBA00010404"/>
    </source>
</evidence>
<dbReference type="FunFam" id="2.60.40.10:FF:000375">
    <property type="entry name" value="Sodium channel beta 1 subunit"/>
    <property type="match status" value="1"/>
</dbReference>
<dbReference type="InterPro" id="IPR007110">
    <property type="entry name" value="Ig-like_dom"/>
</dbReference>
<reference evidence="23" key="1">
    <citation type="journal article" date="2023" name="Science">
        <title>Genome structures resolve the early diversification of teleost fishes.</title>
        <authorList>
            <person name="Parey E."/>
            <person name="Louis A."/>
            <person name="Montfort J."/>
            <person name="Bouchez O."/>
            <person name="Roques C."/>
            <person name="Iampietro C."/>
            <person name="Lluch J."/>
            <person name="Castinel A."/>
            <person name="Donnadieu C."/>
            <person name="Desvignes T."/>
            <person name="Floi Bucao C."/>
            <person name="Jouanno E."/>
            <person name="Wen M."/>
            <person name="Mejri S."/>
            <person name="Dirks R."/>
            <person name="Jansen H."/>
            <person name="Henkel C."/>
            <person name="Chen W.J."/>
            <person name="Zahm M."/>
            <person name="Cabau C."/>
            <person name="Klopp C."/>
            <person name="Thompson A.W."/>
            <person name="Robinson-Rechavi M."/>
            <person name="Braasch I."/>
            <person name="Lecointre G."/>
            <person name="Bobe J."/>
            <person name="Postlethwait J.H."/>
            <person name="Berthelot C."/>
            <person name="Roest Crollius H."/>
            <person name="Guiguen Y."/>
        </authorList>
    </citation>
    <scope>NUCLEOTIDE SEQUENCE</scope>
    <source>
        <strain evidence="23">NC1722</strain>
    </source>
</reference>
<comment type="caution">
    <text evidence="23">The sequence shown here is derived from an EMBL/GenBank/DDBJ whole genome shotgun (WGS) entry which is preliminary data.</text>
</comment>
<evidence type="ECO:0000256" key="17">
    <source>
        <dbReference type="ARBA" id="ARBA00023319"/>
    </source>
</evidence>
<evidence type="ECO:0000256" key="16">
    <source>
        <dbReference type="ARBA" id="ARBA00023303"/>
    </source>
</evidence>
<evidence type="ECO:0000256" key="1">
    <source>
        <dbReference type="ARBA" id="ARBA00004251"/>
    </source>
</evidence>
<keyword evidence="8" id="KW-0851">Voltage-gated channel</keyword>
<keyword evidence="16" id="KW-0407">Ion channel</keyword>
<dbReference type="InterPro" id="IPR013106">
    <property type="entry name" value="Ig_V-set"/>
</dbReference>
<dbReference type="SUPFAM" id="SSF48726">
    <property type="entry name" value="Immunoglobulin"/>
    <property type="match status" value="1"/>
</dbReference>
<evidence type="ECO:0000313" key="23">
    <source>
        <dbReference type="EMBL" id="KAJ8362204.1"/>
    </source>
</evidence>
<evidence type="ECO:0000256" key="11">
    <source>
        <dbReference type="ARBA" id="ARBA00023065"/>
    </source>
</evidence>
<feature type="domain" description="Ig-like" evidence="22">
    <location>
        <begin position="23"/>
        <end position="121"/>
    </location>
</feature>
<evidence type="ECO:0000256" key="7">
    <source>
        <dbReference type="ARBA" id="ARBA00022729"/>
    </source>
</evidence>
<evidence type="ECO:0000256" key="21">
    <source>
        <dbReference type="SAM" id="SignalP"/>
    </source>
</evidence>
<dbReference type="GO" id="GO:0005272">
    <property type="term" value="F:sodium channel activity"/>
    <property type="evidence" value="ECO:0007669"/>
    <property type="project" value="UniProtKB-KW"/>
</dbReference>
<evidence type="ECO:0000256" key="19">
    <source>
        <dbReference type="ARBA" id="ARBA00049669"/>
    </source>
</evidence>
<evidence type="ECO:0000256" key="4">
    <source>
        <dbReference type="ARBA" id="ARBA00022461"/>
    </source>
</evidence>
<dbReference type="Pfam" id="PF07686">
    <property type="entry name" value="V-set"/>
    <property type="match status" value="1"/>
</dbReference>
<evidence type="ECO:0000256" key="14">
    <source>
        <dbReference type="ARBA" id="ARBA00023180"/>
    </source>
</evidence>
<evidence type="ECO:0000256" key="18">
    <source>
        <dbReference type="ARBA" id="ARBA00044530"/>
    </source>
</evidence>
<dbReference type="InterPro" id="IPR013783">
    <property type="entry name" value="Ig-like_fold"/>
</dbReference>
<gene>
    <name evidence="23" type="ORF">AAFF_G00388800</name>
</gene>
<comment type="subunit">
    <text evidence="19">A voltage-gated sodium (Nav) channel consists of an ion-conducting pore-forming alpha subunit functional on its own that is regulated by one or more beta subunits. Forms homodimers and homotrimers. SCN3B is non-covalently associated with alpha subunits and induces the formation of alpha subunit oligomers, including trimers. Interacts with SCN5A/Nav1.5; regulatory subunit of SCN5A/Nav1.5. Interacts with SCN7A/Nav2.1; probable regulatory subunit of SCN7A/Nav2.1. Interacts with SCN10A; regulatory subunit of SCN10A/Nav1.8. Interacts with NFASC; probably involved in targeting the sodium channels to the nodes of Ranvier.</text>
</comment>
<comment type="similarity">
    <text evidence="2">Belongs to the sodium channel auxiliary subunit SCN3B (TC 8.A.17) family.</text>
</comment>
<keyword evidence="15" id="KW-0739">Sodium transport</keyword>
<feature type="chain" id="PRO_5042108383" description="Sodium channel regulatory subunit beta-3" evidence="21">
    <location>
        <begin position="24"/>
        <end position="215"/>
    </location>
</feature>
<name>A0AAD7R3Z8_9TELE</name>
<evidence type="ECO:0000313" key="24">
    <source>
        <dbReference type="Proteomes" id="UP001221898"/>
    </source>
</evidence>
<evidence type="ECO:0000256" key="10">
    <source>
        <dbReference type="ARBA" id="ARBA00023053"/>
    </source>
</evidence>
<dbReference type="GO" id="GO:0019871">
    <property type="term" value="F:sodium channel inhibitor activity"/>
    <property type="evidence" value="ECO:0007669"/>
    <property type="project" value="TreeGrafter"/>
</dbReference>